<dbReference type="RefSeq" id="WP_091332389.1">
    <property type="nucleotide sequence ID" value="NZ_FNOW01000007.1"/>
</dbReference>
<evidence type="ECO:0000256" key="2">
    <source>
        <dbReference type="ARBA" id="ARBA00022670"/>
    </source>
</evidence>
<accession>A0A1H3CWF7</accession>
<protein>
    <submittedName>
        <fullName evidence="7">NlpC/P60 family protein</fullName>
    </submittedName>
</protein>
<dbReference type="SUPFAM" id="SSF54001">
    <property type="entry name" value="Cysteine proteinases"/>
    <property type="match status" value="1"/>
</dbReference>
<organism evidence="7 8">
    <name type="scientific">Allochromatium warmingii</name>
    <name type="common">Chromatium warmingii</name>
    <dbReference type="NCBI Taxonomy" id="61595"/>
    <lineage>
        <taxon>Bacteria</taxon>
        <taxon>Pseudomonadati</taxon>
        <taxon>Pseudomonadota</taxon>
        <taxon>Gammaproteobacteria</taxon>
        <taxon>Chromatiales</taxon>
        <taxon>Chromatiaceae</taxon>
        <taxon>Allochromatium</taxon>
    </lineage>
</organism>
<dbReference type="Proteomes" id="UP000198672">
    <property type="component" value="Unassembled WGS sequence"/>
</dbReference>
<keyword evidence="5" id="KW-0732">Signal</keyword>
<dbReference type="Pfam" id="PF00877">
    <property type="entry name" value="NLPC_P60"/>
    <property type="match status" value="1"/>
</dbReference>
<name>A0A1H3CWF7_ALLWA</name>
<sequence>MKIQTTPPTRPRLLHLSLWLLALAILAGCASKGGQDDGLSARRAELVGKTLAQVGTPYVYGGKSPLEGFDCSGLTHYAHRQAGLAIPRTAADQQRAAHPVPRSQLKPGDMVFFKTGPTDYHVGLMIDPQRFVHASTSRSQVRVDQLDTPYWNKHYIGAGTYLR</sequence>
<dbReference type="AlphaFoldDB" id="A0A1H3CWF7"/>
<reference evidence="8" key="1">
    <citation type="submission" date="2016-10" db="EMBL/GenBank/DDBJ databases">
        <authorList>
            <person name="Varghese N."/>
            <person name="Submissions S."/>
        </authorList>
    </citation>
    <scope>NUCLEOTIDE SEQUENCE [LARGE SCALE GENOMIC DNA]</scope>
    <source>
        <strain evidence="8">DSM 173</strain>
    </source>
</reference>
<evidence type="ECO:0000256" key="4">
    <source>
        <dbReference type="ARBA" id="ARBA00022807"/>
    </source>
</evidence>
<dbReference type="PANTHER" id="PTHR47053:SF1">
    <property type="entry name" value="MUREIN DD-ENDOPEPTIDASE MEPH-RELATED"/>
    <property type="match status" value="1"/>
</dbReference>
<evidence type="ECO:0000313" key="8">
    <source>
        <dbReference type="Proteomes" id="UP000198672"/>
    </source>
</evidence>
<dbReference type="OrthoDB" id="9807055at2"/>
<dbReference type="GO" id="GO:0006508">
    <property type="term" value="P:proteolysis"/>
    <property type="evidence" value="ECO:0007669"/>
    <property type="project" value="UniProtKB-KW"/>
</dbReference>
<feature type="signal peptide" evidence="5">
    <location>
        <begin position="1"/>
        <end position="27"/>
    </location>
</feature>
<dbReference type="InterPro" id="IPR051202">
    <property type="entry name" value="Peptidase_C40"/>
</dbReference>
<dbReference type="PANTHER" id="PTHR47053">
    <property type="entry name" value="MUREIN DD-ENDOPEPTIDASE MEPH-RELATED"/>
    <property type="match status" value="1"/>
</dbReference>
<dbReference type="PROSITE" id="PS51935">
    <property type="entry name" value="NLPC_P60"/>
    <property type="match status" value="1"/>
</dbReference>
<evidence type="ECO:0000259" key="6">
    <source>
        <dbReference type="PROSITE" id="PS51935"/>
    </source>
</evidence>
<feature type="domain" description="NlpC/P60" evidence="6">
    <location>
        <begin position="40"/>
        <end position="162"/>
    </location>
</feature>
<dbReference type="InterPro" id="IPR038765">
    <property type="entry name" value="Papain-like_cys_pep_sf"/>
</dbReference>
<proteinExistence type="inferred from homology"/>
<feature type="chain" id="PRO_5011547132" evidence="5">
    <location>
        <begin position="28"/>
        <end position="163"/>
    </location>
</feature>
<dbReference type="Gene3D" id="3.90.1720.10">
    <property type="entry name" value="endopeptidase domain like (from Nostoc punctiforme)"/>
    <property type="match status" value="1"/>
</dbReference>
<comment type="similarity">
    <text evidence="1">Belongs to the peptidase C40 family.</text>
</comment>
<evidence type="ECO:0000256" key="3">
    <source>
        <dbReference type="ARBA" id="ARBA00022801"/>
    </source>
</evidence>
<dbReference type="STRING" id="61595.SAMN05421644_10730"/>
<evidence type="ECO:0000256" key="5">
    <source>
        <dbReference type="SAM" id="SignalP"/>
    </source>
</evidence>
<keyword evidence="3" id="KW-0378">Hydrolase</keyword>
<dbReference type="GO" id="GO:0008234">
    <property type="term" value="F:cysteine-type peptidase activity"/>
    <property type="evidence" value="ECO:0007669"/>
    <property type="project" value="UniProtKB-KW"/>
</dbReference>
<dbReference type="PROSITE" id="PS51257">
    <property type="entry name" value="PROKAR_LIPOPROTEIN"/>
    <property type="match status" value="1"/>
</dbReference>
<dbReference type="InterPro" id="IPR000064">
    <property type="entry name" value="NLP_P60_dom"/>
</dbReference>
<dbReference type="EMBL" id="FNOW01000007">
    <property type="protein sequence ID" value="SDX58228.1"/>
    <property type="molecule type" value="Genomic_DNA"/>
</dbReference>
<evidence type="ECO:0000313" key="7">
    <source>
        <dbReference type="EMBL" id="SDX58228.1"/>
    </source>
</evidence>
<keyword evidence="4" id="KW-0788">Thiol protease</keyword>
<gene>
    <name evidence="7" type="ORF">SAMN05421644_10730</name>
</gene>
<keyword evidence="8" id="KW-1185">Reference proteome</keyword>
<keyword evidence="2" id="KW-0645">Protease</keyword>
<evidence type="ECO:0000256" key="1">
    <source>
        <dbReference type="ARBA" id="ARBA00007074"/>
    </source>
</evidence>